<proteinExistence type="predicted"/>
<evidence type="ECO:0000313" key="3">
    <source>
        <dbReference type="Proteomes" id="UP000230633"/>
    </source>
</evidence>
<dbReference type="EMBL" id="CP024333">
    <property type="protein sequence ID" value="ATQ15869.1"/>
    <property type="molecule type" value="Genomic_DNA"/>
</dbReference>
<dbReference type="EMBL" id="CP036557">
    <property type="protein sequence ID" value="QBK61855.1"/>
    <property type="molecule type" value="Genomic_DNA"/>
</dbReference>
<keyword evidence="3" id="KW-1185">Reference proteome</keyword>
<organism evidence="2 4">
    <name type="scientific">Borrelia miyamotoi</name>
    <dbReference type="NCBI Taxonomy" id="47466"/>
    <lineage>
        <taxon>Bacteria</taxon>
        <taxon>Pseudomonadati</taxon>
        <taxon>Spirochaetota</taxon>
        <taxon>Spirochaetia</taxon>
        <taxon>Spirochaetales</taxon>
        <taxon>Borreliaceae</taxon>
        <taxon>Borrelia</taxon>
    </lineage>
</organism>
<dbReference type="AlphaFoldDB" id="A0AAP8YU01"/>
<dbReference type="Proteomes" id="UP000230633">
    <property type="component" value="Chromosome"/>
</dbReference>
<evidence type="ECO:0000313" key="2">
    <source>
        <dbReference type="EMBL" id="QBK61855.1"/>
    </source>
</evidence>
<name>A0AAP8YU01_9SPIR</name>
<evidence type="ECO:0000313" key="4">
    <source>
        <dbReference type="Proteomes" id="UP000291995"/>
    </source>
</evidence>
<dbReference type="Proteomes" id="UP000291995">
    <property type="component" value="Chromosome"/>
</dbReference>
<evidence type="ECO:0000313" key="1">
    <source>
        <dbReference type="EMBL" id="ATQ15869.1"/>
    </source>
</evidence>
<sequence length="131" mass="15427">MSVNEILKIYLKDLILELKELKTILELENQEIKKEVNILNITNPRKALIVNSINNYYITINSWIKGQNQIQEEIEKLITETNLLKEKICIQYQNTCKVLKELFDQKTTIPKIQFPKNLFSYNNSISVDVKI</sequence>
<accession>A0AAP8YU01</accession>
<dbReference type="GeneID" id="75118255"/>
<protein>
    <submittedName>
        <fullName evidence="2">Uncharacterized protein</fullName>
    </submittedName>
</protein>
<reference evidence="2" key="2">
    <citation type="submission" date="2022-12" db="EMBL/GenBank/DDBJ databases">
        <title>Whole genome sequencing of Borrelia miyamotoi strains isolated at the Russian territory.</title>
        <authorList>
            <person name="Kuleshov K.V."/>
            <person name="Platonov A.E."/>
            <person name="Goptar I.A."/>
            <person name="Shipulin G.A."/>
            <person name="Markelov M.L."/>
            <person name="Koetsveld J."/>
            <person name="Kolyasnikova N.M."/>
            <person name="Sarksyan D.S."/>
            <person name="Toporkova M.G."/>
            <person name="Hovius J.W."/>
        </authorList>
    </citation>
    <scope>NUCLEOTIDE SEQUENCE</scope>
    <source>
        <strain evidence="1 3">Yekat-1</strain>
        <strain evidence="2">Yekat-76</strain>
    </source>
</reference>
<reference evidence="4" key="1">
    <citation type="submission" date="2019-03" db="EMBL/GenBank/DDBJ databases">
        <title>Whole genome sequencing of Borrelia miyamotoi strains isolated at the Russian territory.</title>
        <authorList>
            <person name="Kuleshov K.V."/>
            <person name="Platonov A.E."/>
            <person name="Goptar I.A."/>
            <person name="Shipulin G.A."/>
            <person name="Markelov M.L."/>
            <person name="Koetsveld J."/>
            <person name="Kolyasnikova N.M."/>
            <person name="Sarksyan D.S."/>
            <person name="Toporkova M.G."/>
            <person name="Hovius J.W."/>
        </authorList>
    </citation>
    <scope>NUCLEOTIDE SEQUENCE [LARGE SCALE GENOMIC DNA]</scope>
    <source>
        <strain evidence="4">Yekat-76</strain>
    </source>
</reference>
<dbReference type="RefSeq" id="WP_025443634.1">
    <property type="nucleotide sequence ID" value="NZ_AP024371.1"/>
</dbReference>
<gene>
    <name evidence="1" type="ORF">CNO13_01520</name>
    <name evidence="2" type="ORF">EZU67_01520</name>
</gene>